<reference evidence="2 3" key="1">
    <citation type="submission" date="2020-01" db="EMBL/GenBank/DDBJ databases">
        <title>Ponticoccus aerotolerans gen. nov., sp. nov., an anaerobic bacterium and proposal of Ponticoccusceae fam. nov., Ponticoccusles ord. nov. and Ponticoccuse classis nov. in the phylum Kiritimatiellaeota.</title>
        <authorList>
            <person name="Zhou L.Y."/>
            <person name="Du Z.J."/>
        </authorList>
    </citation>
    <scope>NUCLEOTIDE SEQUENCE [LARGE SCALE GENOMIC DNA]</scope>
    <source>
        <strain evidence="2 3">S-5007</strain>
    </source>
</reference>
<dbReference type="RefSeq" id="WP_160628596.1">
    <property type="nucleotide sequence ID" value="NZ_CP047593.1"/>
</dbReference>
<dbReference type="PANTHER" id="PTHR43752">
    <property type="entry name" value="BNR/ASP-BOX REPEAT FAMILY PROTEIN"/>
    <property type="match status" value="1"/>
</dbReference>
<dbReference type="AlphaFoldDB" id="A0A6P1MA37"/>
<dbReference type="PROSITE" id="PS51257">
    <property type="entry name" value="PROKAR_LIPOPROTEIN"/>
    <property type="match status" value="1"/>
</dbReference>
<dbReference type="PANTHER" id="PTHR43752:SF2">
    <property type="entry name" value="BNR_ASP-BOX REPEAT FAMILY PROTEIN"/>
    <property type="match status" value="1"/>
</dbReference>
<gene>
    <name evidence="2" type="ORF">GT409_08090</name>
</gene>
<feature type="domain" description="Sialidase" evidence="1">
    <location>
        <begin position="97"/>
        <end position="373"/>
    </location>
</feature>
<evidence type="ECO:0000313" key="2">
    <source>
        <dbReference type="EMBL" id="QHI69414.1"/>
    </source>
</evidence>
<organism evidence="2 3">
    <name type="scientific">Tichowtungia aerotolerans</name>
    <dbReference type="NCBI Taxonomy" id="2697043"/>
    <lineage>
        <taxon>Bacteria</taxon>
        <taxon>Pseudomonadati</taxon>
        <taxon>Kiritimatiellota</taxon>
        <taxon>Tichowtungiia</taxon>
        <taxon>Tichowtungiales</taxon>
        <taxon>Tichowtungiaceae</taxon>
        <taxon>Tichowtungia</taxon>
    </lineage>
</organism>
<accession>A0A6P1MA37</accession>
<dbReference type="Pfam" id="PF13088">
    <property type="entry name" value="BNR_2"/>
    <property type="match status" value="1"/>
</dbReference>
<sequence>MADVFKKTVLIWGMIVLSCLAGERRRVQLPDPNAPIRVSSELLKKADDATWGLPEIPGVELKTVYRANPETGTFVNHPQLAFFKGRMYVGFQLCPSNEDSNDSVAVYSSSVDLKTWTAPEVIGPPAEGNYFRASVGWMQDEKNLYALVLRRDEIGTVNETEYRVTSDGKTWSDLEVLVPDMMGSAGARPITPGGRFLLSGHGDRERNGAVQYETVFYYHDGDDLSKGWVRSDSSHEILKYGSSDRVMSRGIEADWFRRPDGVLVQVQRDVVRSGYVMACVSDDQGATWGHPFLTDIPDSSNMQCAGNLPDGTCYMITTPGPVHVPNDNLQPRMPLVLWLSRDGTVFDRAFLIRSTPPVRRYEGKSKTAGYSYVGALAHEEFLYITYATNKEDVEISCVPLVGLYD</sequence>
<dbReference type="Proteomes" id="UP000464954">
    <property type="component" value="Chromosome"/>
</dbReference>
<dbReference type="InterPro" id="IPR011040">
    <property type="entry name" value="Sialidase"/>
</dbReference>
<protein>
    <recommendedName>
        <fullName evidence="1">Sialidase domain-containing protein</fullName>
    </recommendedName>
</protein>
<name>A0A6P1MA37_9BACT</name>
<keyword evidence="3" id="KW-1185">Reference proteome</keyword>
<dbReference type="CDD" id="cd15482">
    <property type="entry name" value="Sialidase_non-viral"/>
    <property type="match status" value="1"/>
</dbReference>
<evidence type="ECO:0000259" key="1">
    <source>
        <dbReference type="Pfam" id="PF13088"/>
    </source>
</evidence>
<proteinExistence type="predicted"/>
<dbReference type="InterPro" id="IPR036278">
    <property type="entry name" value="Sialidase_sf"/>
</dbReference>
<dbReference type="KEGG" id="taer:GT409_08090"/>
<dbReference type="EMBL" id="CP047593">
    <property type="protein sequence ID" value="QHI69414.1"/>
    <property type="molecule type" value="Genomic_DNA"/>
</dbReference>
<dbReference type="SUPFAM" id="SSF50939">
    <property type="entry name" value="Sialidases"/>
    <property type="match status" value="1"/>
</dbReference>
<evidence type="ECO:0000313" key="3">
    <source>
        <dbReference type="Proteomes" id="UP000464954"/>
    </source>
</evidence>
<dbReference type="Gene3D" id="2.120.10.10">
    <property type="match status" value="1"/>
</dbReference>